<name>A0ABM5N261_EMTOG</name>
<keyword evidence="4" id="KW-1185">Reference proteome</keyword>
<dbReference type="EMBL" id="CP002961">
    <property type="protein sequence ID" value="AFK03537.1"/>
    <property type="molecule type" value="Genomic_DNA"/>
</dbReference>
<proteinExistence type="predicted"/>
<accession>A0ABM5N261</accession>
<evidence type="ECO:0000256" key="1">
    <source>
        <dbReference type="SAM" id="SignalP"/>
    </source>
</evidence>
<keyword evidence="1" id="KW-0732">Signal</keyword>
<evidence type="ECO:0000259" key="2">
    <source>
        <dbReference type="Pfam" id="PF10988"/>
    </source>
</evidence>
<organism evidence="3 4">
    <name type="scientific">Emticicia oligotrophica (strain DSM 17448 / CIP 109782 / MTCC 6937 / GPTSA100-15)</name>
    <dbReference type="NCBI Taxonomy" id="929562"/>
    <lineage>
        <taxon>Bacteria</taxon>
        <taxon>Pseudomonadati</taxon>
        <taxon>Bacteroidota</taxon>
        <taxon>Cytophagia</taxon>
        <taxon>Cytophagales</taxon>
        <taxon>Leadbetterellaceae</taxon>
        <taxon>Emticicia</taxon>
    </lineage>
</organism>
<dbReference type="InterPro" id="IPR021255">
    <property type="entry name" value="DUF2807"/>
</dbReference>
<dbReference type="RefSeq" id="WP_015029234.1">
    <property type="nucleotide sequence ID" value="NC_018748.1"/>
</dbReference>
<feature type="signal peptide" evidence="1">
    <location>
        <begin position="1"/>
        <end position="17"/>
    </location>
</feature>
<gene>
    <name evidence="3" type="ordered locus">Emtol_2401</name>
</gene>
<dbReference type="Pfam" id="PF10988">
    <property type="entry name" value="DUF2807"/>
    <property type="match status" value="1"/>
</dbReference>
<dbReference type="Gene3D" id="2.160.20.120">
    <property type="match status" value="1"/>
</dbReference>
<dbReference type="Proteomes" id="UP000002875">
    <property type="component" value="Chromosome"/>
</dbReference>
<evidence type="ECO:0000313" key="3">
    <source>
        <dbReference type="EMBL" id="AFK03537.1"/>
    </source>
</evidence>
<protein>
    <recommendedName>
        <fullName evidence="2">Putative auto-transporter adhesin head GIN domain-containing protein</fullName>
    </recommendedName>
</protein>
<feature type="chain" id="PRO_5047198711" description="Putative auto-transporter adhesin head GIN domain-containing protein" evidence="1">
    <location>
        <begin position="18"/>
        <end position="226"/>
    </location>
</feature>
<reference evidence="3 4" key="1">
    <citation type="submission" date="2011-07" db="EMBL/GenBank/DDBJ databases">
        <title>The complete genome of chromosome of Emticicia oligotrophica DSM 17448.</title>
        <authorList>
            <consortium name="US DOE Joint Genome Institute (JGI-PGF)"/>
            <person name="Lucas S."/>
            <person name="Han J."/>
            <person name="Lapidus A."/>
            <person name="Bruce D."/>
            <person name="Goodwin L."/>
            <person name="Pitluck S."/>
            <person name="Peters L."/>
            <person name="Kyrpides N."/>
            <person name="Mavromatis K."/>
            <person name="Ivanova N."/>
            <person name="Ovchinnikova G."/>
            <person name="Teshima H."/>
            <person name="Detter J.C."/>
            <person name="Tapia R."/>
            <person name="Han C."/>
            <person name="Land M."/>
            <person name="Hauser L."/>
            <person name="Markowitz V."/>
            <person name="Cheng J.-F."/>
            <person name="Hugenholtz P."/>
            <person name="Woyke T."/>
            <person name="Wu D."/>
            <person name="Tindall B."/>
            <person name="Pomrenke H."/>
            <person name="Brambilla E."/>
            <person name="Klenk H.-P."/>
            <person name="Eisen J.A."/>
        </authorList>
    </citation>
    <scope>NUCLEOTIDE SEQUENCE [LARGE SCALE GENOMIC DNA]</scope>
    <source>
        <strain evidence="3 4">DSM 17448</strain>
    </source>
</reference>
<sequence length="226" mass="23874">MKKLFAIILLINSYSFAQDYKRSFNLQNFNKLDMGSAFIITVNQGNSYKVDISGREKDVKEIIAAVNNGTLELHYPSNWGNNKNRQEVYVNITMPKLSGVEFSGASKSTVTGFSNDKMSIEISGASVANFSINAAALNLDCSGASSLKVVGNGQTLNADVSGASNINLFDFKTTTANIEASGASDVKIFVTGKLMADASGASSIRYKGAASVKSSTSGAGSVKSMN</sequence>
<evidence type="ECO:0000313" key="4">
    <source>
        <dbReference type="Proteomes" id="UP000002875"/>
    </source>
</evidence>
<feature type="domain" description="Putative auto-transporter adhesin head GIN" evidence="2">
    <location>
        <begin position="28"/>
        <end position="209"/>
    </location>
</feature>